<dbReference type="Proteomes" id="UP000510888">
    <property type="component" value="Plasmid PPGU16_p2"/>
</dbReference>
<evidence type="ECO:0000259" key="1">
    <source>
        <dbReference type="Pfam" id="PF02371"/>
    </source>
</evidence>
<geneLocation type="plasmid" evidence="2 3">
    <name>PPGU16_p2</name>
</geneLocation>
<keyword evidence="3" id="KW-1185">Reference proteome</keyword>
<name>A0A7I8C1J1_9BURK</name>
<dbReference type="GO" id="GO:0006313">
    <property type="term" value="P:DNA transposition"/>
    <property type="evidence" value="ECO:0007669"/>
    <property type="project" value="InterPro"/>
</dbReference>
<dbReference type="Pfam" id="PF02371">
    <property type="entry name" value="Transposase_20"/>
    <property type="match status" value="1"/>
</dbReference>
<feature type="domain" description="Transposase IS116/IS110/IS902 C-terminal" evidence="1">
    <location>
        <begin position="74"/>
        <end position="150"/>
    </location>
</feature>
<reference evidence="2 3" key="1">
    <citation type="journal article" date="2020" name="Genes (Basel)">
        <title>Genomic Comparison of Insect Gut Symbionts from Divergent Burkholderia Subclades.</title>
        <authorList>
            <person name="Takeshita K."/>
            <person name="Kikuchi Y."/>
        </authorList>
    </citation>
    <scope>NUCLEOTIDE SEQUENCE [LARGE SCALE GENOMIC DNA]</scope>
    <source>
        <strain evidence="2 3">PGU16</strain>
        <plasmid evidence="2 3">PPGU16_p2</plasmid>
    </source>
</reference>
<dbReference type="PANTHER" id="PTHR33055">
    <property type="entry name" value="TRANSPOSASE FOR INSERTION SEQUENCE ELEMENT IS1111A"/>
    <property type="match status" value="1"/>
</dbReference>
<dbReference type="PANTHER" id="PTHR33055:SF3">
    <property type="entry name" value="PUTATIVE TRANSPOSASE FOR IS117-RELATED"/>
    <property type="match status" value="1"/>
</dbReference>
<proteinExistence type="predicted"/>
<gene>
    <name evidence="2" type="ORF">PPGU16_80040</name>
</gene>
<organism evidence="2 3">
    <name type="scientific">Paraburkholderia largidicola</name>
    <dbReference type="NCBI Taxonomy" id="3014751"/>
    <lineage>
        <taxon>Bacteria</taxon>
        <taxon>Pseudomonadati</taxon>
        <taxon>Pseudomonadota</taxon>
        <taxon>Betaproteobacteria</taxon>
        <taxon>Burkholderiales</taxon>
        <taxon>Burkholderiaceae</taxon>
        <taxon>Paraburkholderia</taxon>
    </lineage>
</organism>
<dbReference type="NCBIfam" id="NF033542">
    <property type="entry name" value="transpos_IS110"/>
    <property type="match status" value="1"/>
</dbReference>
<dbReference type="KEGG" id="plad:PPGU16_80040"/>
<evidence type="ECO:0000313" key="2">
    <source>
        <dbReference type="EMBL" id="BCF94937.1"/>
    </source>
</evidence>
<dbReference type="EMBL" id="AP023177">
    <property type="protein sequence ID" value="BCF94937.1"/>
    <property type="molecule type" value="Genomic_DNA"/>
</dbReference>
<dbReference type="GO" id="GO:0003677">
    <property type="term" value="F:DNA binding"/>
    <property type="evidence" value="ECO:0007669"/>
    <property type="project" value="InterPro"/>
</dbReference>
<accession>A0A7I8C1J1</accession>
<protein>
    <recommendedName>
        <fullName evidence="1">Transposase IS116/IS110/IS902 C-terminal domain-containing protein</fullName>
    </recommendedName>
</protein>
<dbReference type="InterPro" id="IPR047650">
    <property type="entry name" value="Transpos_IS110"/>
</dbReference>
<keyword evidence="2" id="KW-0614">Plasmid</keyword>
<sequence>MRGLLGERGLTIARSPEAFKRAMPELLLSSADELTSFCQTLLAELLQHLKTIEDRIHLIEVSIQAFMKHSALCKKIAEVPGIGPITATAIVASVGDARQFRNGRHLAAWLGLVPRQYSSGGKLRLQGISRRGDTYLRTLLIHGARAVLRYVKAKTDPHSVWLQQLIARRGYNCAAVALANKNARIVQALLSSDEHFIPKA</sequence>
<dbReference type="AlphaFoldDB" id="A0A7I8C1J1"/>
<evidence type="ECO:0000313" key="3">
    <source>
        <dbReference type="Proteomes" id="UP000510888"/>
    </source>
</evidence>
<dbReference type="GO" id="GO:0004803">
    <property type="term" value="F:transposase activity"/>
    <property type="evidence" value="ECO:0007669"/>
    <property type="project" value="InterPro"/>
</dbReference>
<dbReference type="InterPro" id="IPR003346">
    <property type="entry name" value="Transposase_20"/>
</dbReference>